<dbReference type="NCBIfam" id="TIGR00208">
    <property type="entry name" value="fliS"/>
    <property type="match status" value="1"/>
</dbReference>
<dbReference type="Gene3D" id="1.20.120.340">
    <property type="entry name" value="Flagellar protein FliS"/>
    <property type="match status" value="1"/>
</dbReference>
<accession>A0A8I1EC28</accession>
<dbReference type="PIRSF" id="PIRSF039090">
    <property type="entry name" value="Flis"/>
    <property type="match status" value="1"/>
</dbReference>
<reference evidence="7" key="1">
    <citation type="submission" date="2020-12" db="EMBL/GenBank/DDBJ databases">
        <title>Enhanced detection system for hospital associated transmission using whole genome sequencing surveillance.</title>
        <authorList>
            <person name="Harrison L.H."/>
            <person name="Van Tyne D."/>
            <person name="Marsh J.W."/>
            <person name="Griffith M.P."/>
            <person name="Snyder D.J."/>
            <person name="Cooper V.S."/>
            <person name="Mustapha M."/>
        </authorList>
    </citation>
    <scope>NUCLEOTIDE SEQUENCE</scope>
    <source>
        <strain evidence="7">PSB00042</strain>
    </source>
</reference>
<protein>
    <recommendedName>
        <fullName evidence="6">Flagellar secretion chaperone FliS</fullName>
    </recommendedName>
</protein>
<dbReference type="CDD" id="cd16098">
    <property type="entry name" value="FliS"/>
    <property type="match status" value="1"/>
</dbReference>
<keyword evidence="7" id="KW-0969">Cilium</keyword>
<proteinExistence type="inferred from homology"/>
<evidence type="ECO:0000256" key="3">
    <source>
        <dbReference type="ARBA" id="ARBA00022490"/>
    </source>
</evidence>
<dbReference type="GO" id="GO:0071973">
    <property type="term" value="P:bacterial-type flagellum-dependent cell motility"/>
    <property type="evidence" value="ECO:0007669"/>
    <property type="project" value="TreeGrafter"/>
</dbReference>
<comment type="similarity">
    <text evidence="2 6">Belongs to the FliS family.</text>
</comment>
<evidence type="ECO:0000256" key="6">
    <source>
        <dbReference type="PIRNR" id="PIRNR039090"/>
    </source>
</evidence>
<dbReference type="Proteomes" id="UP000637061">
    <property type="component" value="Unassembled WGS sequence"/>
</dbReference>
<dbReference type="GO" id="GO:0044780">
    <property type="term" value="P:bacterial-type flagellum assembly"/>
    <property type="evidence" value="ECO:0007669"/>
    <property type="project" value="InterPro"/>
</dbReference>
<keyword evidence="3 6" id="KW-0963">Cytoplasm</keyword>
<keyword evidence="4 6" id="KW-1005">Bacterial flagellum biogenesis</keyword>
<gene>
    <name evidence="7" type="primary">fliS</name>
    <name evidence="7" type="ORF">JEU22_01320</name>
</gene>
<dbReference type="RefSeq" id="WP_198746154.1">
    <property type="nucleotide sequence ID" value="NZ_JAEHTE010000001.1"/>
</dbReference>
<dbReference type="GO" id="GO:0005829">
    <property type="term" value="C:cytosol"/>
    <property type="evidence" value="ECO:0007669"/>
    <property type="project" value="UniProtKB-SubCell"/>
</dbReference>
<dbReference type="InterPro" id="IPR003713">
    <property type="entry name" value="FliS"/>
</dbReference>
<evidence type="ECO:0000256" key="2">
    <source>
        <dbReference type="ARBA" id="ARBA00008787"/>
    </source>
</evidence>
<evidence type="ECO:0000256" key="4">
    <source>
        <dbReference type="ARBA" id="ARBA00022795"/>
    </source>
</evidence>
<keyword evidence="7" id="KW-0966">Cell projection</keyword>
<dbReference type="Pfam" id="PF02561">
    <property type="entry name" value="FliS"/>
    <property type="match status" value="1"/>
</dbReference>
<dbReference type="PANTHER" id="PTHR34773">
    <property type="entry name" value="FLAGELLAR SECRETION CHAPERONE FLIS"/>
    <property type="match status" value="1"/>
</dbReference>
<comment type="subcellular location">
    <subcellularLocation>
        <location evidence="1 6">Cytoplasm</location>
        <location evidence="1 6">Cytosol</location>
    </subcellularLocation>
</comment>
<organism evidence="7 8">
    <name type="scientific">Pseudomonas putida</name>
    <name type="common">Arthrobacter siderocapsulatus</name>
    <dbReference type="NCBI Taxonomy" id="303"/>
    <lineage>
        <taxon>Bacteria</taxon>
        <taxon>Pseudomonadati</taxon>
        <taxon>Pseudomonadota</taxon>
        <taxon>Gammaproteobacteria</taxon>
        <taxon>Pseudomonadales</taxon>
        <taxon>Pseudomonadaceae</taxon>
        <taxon>Pseudomonas</taxon>
    </lineage>
</organism>
<evidence type="ECO:0000256" key="1">
    <source>
        <dbReference type="ARBA" id="ARBA00004514"/>
    </source>
</evidence>
<evidence type="ECO:0000313" key="7">
    <source>
        <dbReference type="EMBL" id="MBI6882538.1"/>
    </source>
</evidence>
<keyword evidence="5" id="KW-0143">Chaperone</keyword>
<dbReference type="PANTHER" id="PTHR34773:SF1">
    <property type="entry name" value="FLAGELLAR SECRETION CHAPERONE FLIS"/>
    <property type="match status" value="1"/>
</dbReference>
<evidence type="ECO:0000313" key="8">
    <source>
        <dbReference type="Proteomes" id="UP000637061"/>
    </source>
</evidence>
<dbReference type="InterPro" id="IPR036584">
    <property type="entry name" value="FliS_sf"/>
</dbReference>
<dbReference type="AlphaFoldDB" id="A0A8I1EC28"/>
<sequence length="130" mass="14094">MNKVRGAKAYAKVGVESRVLSASQVGLIVQLFNRAESEIRAALIHIDAGNIAERGQSISKAIEVVQNGLLASLNMETEGDIATNLYNLYEYVVKLLMEANRECSKEKLEQASKLLAPIAESFRAIDAGSV</sequence>
<name>A0A8I1EC28_PSEPU</name>
<evidence type="ECO:0000256" key="5">
    <source>
        <dbReference type="ARBA" id="ARBA00023186"/>
    </source>
</evidence>
<dbReference type="EMBL" id="JAEHTE010000001">
    <property type="protein sequence ID" value="MBI6882538.1"/>
    <property type="molecule type" value="Genomic_DNA"/>
</dbReference>
<comment type="caution">
    <text evidence="7">The sequence shown here is derived from an EMBL/GenBank/DDBJ whole genome shotgun (WGS) entry which is preliminary data.</text>
</comment>
<dbReference type="SUPFAM" id="SSF101116">
    <property type="entry name" value="Flagellar export chaperone FliS"/>
    <property type="match status" value="1"/>
</dbReference>
<keyword evidence="7" id="KW-0282">Flagellum</keyword>